<dbReference type="InterPro" id="IPR043472">
    <property type="entry name" value="Macro_dom-like"/>
</dbReference>
<dbReference type="PROSITE" id="PS50918">
    <property type="entry name" value="WWE"/>
    <property type="match status" value="1"/>
</dbReference>
<dbReference type="InterPro" id="IPR004170">
    <property type="entry name" value="WWE_dom"/>
</dbReference>
<keyword evidence="4 7" id="KW-0520">NAD</keyword>
<dbReference type="GO" id="GO:0003950">
    <property type="term" value="F:NAD+ poly-ADP-ribosyltransferase activity"/>
    <property type="evidence" value="ECO:0007669"/>
    <property type="project" value="UniProtKB-UniRule"/>
</dbReference>
<comment type="similarity">
    <text evidence="6">Belongs to the ARTD/PARP family.</text>
</comment>
<dbReference type="InterPro" id="IPR052056">
    <property type="entry name" value="Mono-ARTD/PARP"/>
</dbReference>
<comment type="subcellular location">
    <subcellularLocation>
        <location evidence="1">Nucleus</location>
    </subcellularLocation>
</comment>
<evidence type="ECO:0000256" key="1">
    <source>
        <dbReference type="ARBA" id="ARBA00004123"/>
    </source>
</evidence>
<evidence type="ECO:0000313" key="10">
    <source>
        <dbReference type="Ensembl" id="ENSCCRP00020064722.1"/>
    </source>
</evidence>
<dbReference type="FunFam" id="3.90.228.10:FF:000008">
    <property type="entry name" value="Poly [ADP-ribose] polymerase"/>
    <property type="match status" value="1"/>
</dbReference>
<dbReference type="Pfam" id="PF01661">
    <property type="entry name" value="Macro"/>
    <property type="match status" value="1"/>
</dbReference>
<dbReference type="GO" id="GO:0070212">
    <property type="term" value="P:protein poly-ADP-ribosylation"/>
    <property type="evidence" value="ECO:0007669"/>
    <property type="project" value="TreeGrafter"/>
</dbReference>
<dbReference type="EC" id="2.4.2.-" evidence="7"/>
<dbReference type="InterPro" id="IPR012317">
    <property type="entry name" value="Poly(ADP-ribose)pol_cat_dom"/>
</dbReference>
<organism evidence="10 11">
    <name type="scientific">Cyprinus carpio</name>
    <name type="common">Common carp</name>
    <dbReference type="NCBI Taxonomy" id="7962"/>
    <lineage>
        <taxon>Eukaryota</taxon>
        <taxon>Metazoa</taxon>
        <taxon>Chordata</taxon>
        <taxon>Craniata</taxon>
        <taxon>Vertebrata</taxon>
        <taxon>Euteleostomi</taxon>
        <taxon>Actinopterygii</taxon>
        <taxon>Neopterygii</taxon>
        <taxon>Teleostei</taxon>
        <taxon>Ostariophysi</taxon>
        <taxon>Cypriniformes</taxon>
        <taxon>Cyprinidae</taxon>
        <taxon>Cyprininae</taxon>
        <taxon>Cyprinus</taxon>
    </lineage>
</organism>
<evidence type="ECO:0000259" key="8">
    <source>
        <dbReference type="PROSITE" id="PS50918"/>
    </source>
</evidence>
<evidence type="ECO:0000256" key="2">
    <source>
        <dbReference type="ARBA" id="ARBA00022676"/>
    </source>
</evidence>
<dbReference type="InterPro" id="IPR002589">
    <property type="entry name" value="Macro_dom"/>
</dbReference>
<feature type="domain" description="PARP catalytic" evidence="9">
    <location>
        <begin position="487"/>
        <end position="681"/>
    </location>
</feature>
<dbReference type="SUPFAM" id="SSF56399">
    <property type="entry name" value="ADP-ribosylation"/>
    <property type="match status" value="1"/>
</dbReference>
<name>A0A8C2G332_CYPCA</name>
<evidence type="ECO:0000256" key="6">
    <source>
        <dbReference type="ARBA" id="ARBA00024347"/>
    </source>
</evidence>
<dbReference type="PANTHER" id="PTHR14453">
    <property type="entry name" value="PARP/ZINC FINGER CCCH TYPE DOMAIN CONTAINING PROTEIN"/>
    <property type="match status" value="1"/>
</dbReference>
<protein>
    <recommendedName>
        <fullName evidence="7">Poly [ADP-ribose] polymerase</fullName>
        <shortName evidence="7">PARP</shortName>
        <ecNumber evidence="7">2.4.2.-</ecNumber>
    </recommendedName>
</protein>
<accession>A0A8C2G332</accession>
<dbReference type="InterPro" id="IPR057049">
    <property type="entry name" value="PARP14_KH_8"/>
</dbReference>
<dbReference type="Pfam" id="PF23254">
    <property type="entry name" value="KH_PARP14_8"/>
    <property type="match status" value="1"/>
</dbReference>
<dbReference type="InterPro" id="IPR037197">
    <property type="entry name" value="WWE_dom_sf"/>
</dbReference>
<dbReference type="AlphaFoldDB" id="A0A8C2G332"/>
<dbReference type="InterPro" id="IPR054596">
    <property type="entry name" value="PARP14_WWE"/>
</dbReference>
<dbReference type="GO" id="GO:1990404">
    <property type="term" value="F:NAD+-protein mono-ADP-ribosyltransferase activity"/>
    <property type="evidence" value="ECO:0007669"/>
    <property type="project" value="TreeGrafter"/>
</dbReference>
<dbReference type="GO" id="GO:0005737">
    <property type="term" value="C:cytoplasm"/>
    <property type="evidence" value="ECO:0007669"/>
    <property type="project" value="TreeGrafter"/>
</dbReference>
<proteinExistence type="inferred from homology"/>
<dbReference type="PANTHER" id="PTHR14453:SF89">
    <property type="entry name" value="PROTEIN MONO-ADP-RIBOSYLTRANSFERASE PARP14"/>
    <property type="match status" value="1"/>
</dbReference>
<dbReference type="GO" id="GO:0010629">
    <property type="term" value="P:negative regulation of gene expression"/>
    <property type="evidence" value="ECO:0007669"/>
    <property type="project" value="TreeGrafter"/>
</dbReference>
<dbReference type="Gene3D" id="3.30.720.50">
    <property type="match status" value="1"/>
</dbReference>
<dbReference type="SUPFAM" id="SSF117839">
    <property type="entry name" value="WWE domain"/>
    <property type="match status" value="1"/>
</dbReference>
<sequence>MDKCLSLAEQRQQGSILFSAIGTGNLAFPKPLVVCTMLDSTLKFSSKRSSKHVKEVVFVLHPKDTQTIQVFTDEFSKRFLGQSSTGAQNFTFSYPTICPFSKVTTKSGIHETIVGGVTLQVLNGDITLEKTDVIVNSSNKEFTLKSGVSKAILDKAGPNVEAECQQLGAQTNSGLIMTQAGNLHHVTFFFLGQGGLSPGQVADSMLDGILDMIRKTPQSTLKLIRLVVFQAQMLPEFLKSMQNRETGPAKQEQSTWSKIKAYAANVKSFFTGSWEKEIKQHGGKDFVIEGVQVDPVFFSICGPSQADVDKTKLFLEDMINQEQVFESITDTAILTLSDKDQQRIQDLQSTIDVTIRLEYKANKASEETPGQATLIIQGLSRDVLKAIQEIQDMLKAAKEKETLQKEIDYTNELVDWQYEQGGQFKNFDQRTNFDLEKALSKQATDIRISFQGQTYQVTLPEGPAVCTTGGNQMKIRRIDKLKATEDIPQHWDAMAHDELCRKFNLQPTSTEYQDVIGLFKTTCPNNNVLKIERFQNPGMWKNYQNNKRVMEKKNGHQNNEKRLFHGTSELTISHIEKTGFNRSYAGKNATVYGKGTYFALNASYSSNNTYSVPNAQGHKHMYLCRVLTGDYTTGNSAMFVPPAKNANCDPYDTVVDNPNAPTIFVVFRDDNAYPEYLITFT</sequence>
<dbReference type="GO" id="GO:0003714">
    <property type="term" value="F:transcription corepressor activity"/>
    <property type="evidence" value="ECO:0007669"/>
    <property type="project" value="TreeGrafter"/>
</dbReference>
<dbReference type="Pfam" id="PF00644">
    <property type="entry name" value="PARP"/>
    <property type="match status" value="1"/>
</dbReference>
<keyword evidence="3 7" id="KW-0808">Transferase</keyword>
<evidence type="ECO:0000313" key="11">
    <source>
        <dbReference type="Proteomes" id="UP000694701"/>
    </source>
</evidence>
<evidence type="ECO:0000256" key="4">
    <source>
        <dbReference type="ARBA" id="ARBA00023027"/>
    </source>
</evidence>
<dbReference type="Ensembl" id="ENSCCRT00020071250.1">
    <property type="protein sequence ID" value="ENSCCRP00020064722.1"/>
    <property type="gene ID" value="ENSCCRG00020030500.1"/>
</dbReference>
<evidence type="ECO:0000256" key="3">
    <source>
        <dbReference type="ARBA" id="ARBA00022679"/>
    </source>
</evidence>
<reference evidence="10" key="1">
    <citation type="submission" date="2025-08" db="UniProtKB">
        <authorList>
            <consortium name="Ensembl"/>
        </authorList>
    </citation>
    <scope>IDENTIFICATION</scope>
</reference>
<keyword evidence="5" id="KW-0539">Nucleus</keyword>
<dbReference type="CDD" id="cd01439">
    <property type="entry name" value="TCCD_inducible_PARP_like"/>
    <property type="match status" value="1"/>
</dbReference>
<dbReference type="PROSITE" id="PS51059">
    <property type="entry name" value="PARP_CATALYTIC"/>
    <property type="match status" value="1"/>
</dbReference>
<evidence type="ECO:0000259" key="9">
    <source>
        <dbReference type="PROSITE" id="PS51059"/>
    </source>
</evidence>
<dbReference type="GO" id="GO:0005634">
    <property type="term" value="C:nucleus"/>
    <property type="evidence" value="ECO:0007669"/>
    <property type="project" value="UniProtKB-SubCell"/>
</dbReference>
<evidence type="ECO:0000256" key="7">
    <source>
        <dbReference type="RuleBase" id="RU362114"/>
    </source>
</evidence>
<dbReference type="Pfam" id="PF22005">
    <property type="entry name" value="WWE_1"/>
    <property type="match status" value="1"/>
</dbReference>
<dbReference type="SUPFAM" id="SSF52949">
    <property type="entry name" value="Macro domain-like"/>
    <property type="match status" value="2"/>
</dbReference>
<evidence type="ECO:0000256" key="5">
    <source>
        <dbReference type="ARBA" id="ARBA00023242"/>
    </source>
</evidence>
<dbReference type="Proteomes" id="UP000694701">
    <property type="component" value="Unplaced"/>
</dbReference>
<feature type="domain" description="WWE" evidence="8">
    <location>
        <begin position="402"/>
        <end position="477"/>
    </location>
</feature>
<dbReference type="Gene3D" id="3.40.220.10">
    <property type="entry name" value="Leucine Aminopeptidase, subunit E, domain 1"/>
    <property type="match status" value="3"/>
</dbReference>
<dbReference type="Gene3D" id="3.90.228.10">
    <property type="match status" value="1"/>
</dbReference>
<keyword evidence="2 7" id="KW-0328">Glycosyltransferase</keyword>